<dbReference type="RefSeq" id="WP_207861956.1">
    <property type="nucleotide sequence ID" value="NZ_JAFREP010000029.1"/>
</dbReference>
<protein>
    <submittedName>
        <fullName evidence="1">RHS repeat-associated core domain-containing protein</fullName>
    </submittedName>
</protein>
<dbReference type="AlphaFoldDB" id="A0A8J7QD77"/>
<sequence length="161" mass="18519">MFDSESGLHYNRHRYYDPSSSQYISPDPIGLQGGFRSPAYVQNPQSSFDPLGLTSCDKETDVDLDWESPDYDPRVERRALEDPYNHNFPHSFDESILKTVPTTVRGGGLGYALRGIRNGKEVVYNMIVRNGVVVHRDIVPLKEWPRRMKNFGWEVDLEDLL</sequence>
<dbReference type="EMBL" id="JAFREP010000029">
    <property type="protein sequence ID" value="MBO1321984.1"/>
    <property type="molecule type" value="Genomic_DNA"/>
</dbReference>
<dbReference type="Gene3D" id="2.180.10.10">
    <property type="entry name" value="RHS repeat-associated core"/>
    <property type="match status" value="1"/>
</dbReference>
<evidence type="ECO:0000313" key="1">
    <source>
        <dbReference type="EMBL" id="MBO1321984.1"/>
    </source>
</evidence>
<keyword evidence="2" id="KW-1185">Reference proteome</keyword>
<dbReference type="PANTHER" id="PTHR32305:SF15">
    <property type="entry name" value="PROTEIN RHSA-RELATED"/>
    <property type="match status" value="1"/>
</dbReference>
<dbReference type="Proteomes" id="UP000664417">
    <property type="component" value="Unassembled WGS sequence"/>
</dbReference>
<dbReference type="InterPro" id="IPR022385">
    <property type="entry name" value="Rhs_assc_core"/>
</dbReference>
<evidence type="ECO:0000313" key="2">
    <source>
        <dbReference type="Proteomes" id="UP000664417"/>
    </source>
</evidence>
<gene>
    <name evidence="1" type="ORF">J3U88_26115</name>
</gene>
<dbReference type="PANTHER" id="PTHR32305">
    <property type="match status" value="1"/>
</dbReference>
<reference evidence="1" key="1">
    <citation type="submission" date="2021-03" db="EMBL/GenBank/DDBJ databases">
        <authorList>
            <person name="Wang G."/>
        </authorList>
    </citation>
    <scope>NUCLEOTIDE SEQUENCE</scope>
    <source>
        <strain evidence="1">KCTC 12899</strain>
    </source>
</reference>
<accession>A0A8J7QD77</accession>
<dbReference type="NCBIfam" id="TIGR03696">
    <property type="entry name" value="Rhs_assc_core"/>
    <property type="match status" value="1"/>
</dbReference>
<organism evidence="1 2">
    <name type="scientific">Acanthopleuribacter pedis</name>
    <dbReference type="NCBI Taxonomy" id="442870"/>
    <lineage>
        <taxon>Bacteria</taxon>
        <taxon>Pseudomonadati</taxon>
        <taxon>Acidobacteriota</taxon>
        <taxon>Holophagae</taxon>
        <taxon>Acanthopleuribacterales</taxon>
        <taxon>Acanthopleuribacteraceae</taxon>
        <taxon>Acanthopleuribacter</taxon>
    </lineage>
</organism>
<name>A0A8J7QD77_9BACT</name>
<comment type="caution">
    <text evidence="1">The sequence shown here is derived from an EMBL/GenBank/DDBJ whole genome shotgun (WGS) entry which is preliminary data.</text>
</comment>
<proteinExistence type="predicted"/>
<dbReference type="InterPro" id="IPR050708">
    <property type="entry name" value="T6SS_VgrG/RHS"/>
</dbReference>